<dbReference type="GO" id="GO:0034599">
    <property type="term" value="P:cellular response to oxidative stress"/>
    <property type="evidence" value="ECO:0007669"/>
    <property type="project" value="InterPro"/>
</dbReference>
<evidence type="ECO:0000259" key="7">
    <source>
        <dbReference type="PROSITE" id="PS51352"/>
    </source>
</evidence>
<dbReference type="PROSITE" id="PS51352">
    <property type="entry name" value="THIOREDOXIN_2"/>
    <property type="match status" value="1"/>
</dbReference>
<keyword evidence="1 6" id="KW-0575">Peroxidase</keyword>
<dbReference type="STRING" id="247633.GP2143_16811"/>
<comment type="catalytic activity">
    <reaction evidence="6">
        <text>a hydroperoxide + 2 glutathione = an alcohol + glutathione disulfide + H2O</text>
        <dbReference type="Rhea" id="RHEA:62632"/>
        <dbReference type="ChEBI" id="CHEBI:15377"/>
        <dbReference type="ChEBI" id="CHEBI:30879"/>
        <dbReference type="ChEBI" id="CHEBI:35924"/>
        <dbReference type="ChEBI" id="CHEBI:57925"/>
        <dbReference type="ChEBI" id="CHEBI:58297"/>
        <dbReference type="EC" id="1.11.1.27"/>
    </reaction>
</comment>
<dbReference type="GO" id="GO:0042744">
    <property type="term" value="P:hydrogen peroxide catabolic process"/>
    <property type="evidence" value="ECO:0007669"/>
    <property type="project" value="TreeGrafter"/>
</dbReference>
<accession>A0Y9Y2</accession>
<proteinExistence type="inferred from homology"/>
<protein>
    <recommendedName>
        <fullName evidence="6">Glutathione-dependent peroxiredoxin</fullName>
        <ecNumber evidence="6">1.11.1.27</ecNumber>
    </recommendedName>
</protein>
<comment type="similarity">
    <text evidence="6">Belongs to the peroxiredoxin family. Prx5 subfamily.</text>
</comment>
<evidence type="ECO:0000256" key="1">
    <source>
        <dbReference type="ARBA" id="ARBA00022559"/>
    </source>
</evidence>
<dbReference type="GO" id="GO:0045454">
    <property type="term" value="P:cell redox homeostasis"/>
    <property type="evidence" value="ECO:0007669"/>
    <property type="project" value="TreeGrafter"/>
</dbReference>
<sequence>MTVKVGDKLPAGSLKVMGAEGPQEFTISDLFDGKKVVMLAVPGAFTPGCSMTHLPGFVVSADKIKANGIDSIICLSVNDAFVMGAWGTAQNADEIIMAADGSADYTKALGLEMDASGFGMGLRSKRYAMIVDDGVITYLGVDAKAIEASAAEAVLEQL</sequence>
<keyword evidence="9" id="KW-1185">Reference proteome</keyword>
<evidence type="ECO:0000313" key="9">
    <source>
        <dbReference type="Proteomes" id="UP000004931"/>
    </source>
</evidence>
<dbReference type="SUPFAM" id="SSF52833">
    <property type="entry name" value="Thioredoxin-like"/>
    <property type="match status" value="1"/>
</dbReference>
<dbReference type="GO" id="GO:0008379">
    <property type="term" value="F:thioredoxin peroxidase activity"/>
    <property type="evidence" value="ECO:0007669"/>
    <property type="project" value="InterPro"/>
</dbReference>
<evidence type="ECO:0000256" key="3">
    <source>
        <dbReference type="ARBA" id="ARBA00023002"/>
    </source>
</evidence>
<dbReference type="FunFam" id="3.40.30.10:FF:000020">
    <property type="entry name" value="Peroxiredoxin"/>
    <property type="match status" value="1"/>
</dbReference>
<evidence type="ECO:0000256" key="4">
    <source>
        <dbReference type="ARBA" id="ARBA00023284"/>
    </source>
</evidence>
<evidence type="ECO:0000256" key="6">
    <source>
        <dbReference type="RuleBase" id="RU366011"/>
    </source>
</evidence>
<comment type="caution">
    <text evidence="8">The sequence shown here is derived from an EMBL/GenBank/DDBJ whole genome shotgun (WGS) entry which is preliminary data.</text>
</comment>
<keyword evidence="3 6" id="KW-0560">Oxidoreductase</keyword>
<dbReference type="EC" id="1.11.1.27" evidence="6"/>
<feature type="active site" description="Cysteine sulfenic acid (-SOH) intermediate" evidence="5">
    <location>
        <position position="49"/>
    </location>
</feature>
<dbReference type="InterPro" id="IPR036249">
    <property type="entry name" value="Thioredoxin-like_sf"/>
</dbReference>
<dbReference type="InterPro" id="IPR013766">
    <property type="entry name" value="Thioredoxin_domain"/>
</dbReference>
<evidence type="ECO:0000256" key="2">
    <source>
        <dbReference type="ARBA" id="ARBA00022862"/>
    </source>
</evidence>
<dbReference type="CDD" id="cd03013">
    <property type="entry name" value="PRX5_like"/>
    <property type="match status" value="1"/>
</dbReference>
<evidence type="ECO:0000256" key="5">
    <source>
        <dbReference type="PIRSR" id="PIRSR637944-1"/>
    </source>
</evidence>
<feature type="domain" description="Thioredoxin" evidence="7">
    <location>
        <begin position="3"/>
        <end position="158"/>
    </location>
</feature>
<keyword evidence="2 6" id="KW-0049">Antioxidant</keyword>
<dbReference type="GO" id="GO:0005737">
    <property type="term" value="C:cytoplasm"/>
    <property type="evidence" value="ECO:0007669"/>
    <property type="project" value="TreeGrafter"/>
</dbReference>
<evidence type="ECO:0000313" key="8">
    <source>
        <dbReference type="EMBL" id="EAW32936.1"/>
    </source>
</evidence>
<dbReference type="EMBL" id="AAVT01000001">
    <property type="protein sequence ID" value="EAW32936.1"/>
    <property type="molecule type" value="Genomic_DNA"/>
</dbReference>
<dbReference type="AlphaFoldDB" id="A0Y9Y2"/>
<reference evidence="8 9" key="1">
    <citation type="journal article" date="2010" name="J. Bacteriol.">
        <title>Genome sequence of the oligotrophic marine Gammaproteobacterium HTCC2143, isolated from the Oregon Coast.</title>
        <authorList>
            <person name="Oh H.M."/>
            <person name="Kang I."/>
            <person name="Ferriera S."/>
            <person name="Giovannoni S.J."/>
            <person name="Cho J.C."/>
        </authorList>
    </citation>
    <scope>NUCLEOTIDE SEQUENCE [LARGE SCALE GENOMIC DNA]</scope>
    <source>
        <strain evidence="8 9">HTCC2143</strain>
    </source>
</reference>
<dbReference type="Proteomes" id="UP000004931">
    <property type="component" value="Unassembled WGS sequence"/>
</dbReference>
<dbReference type="PANTHER" id="PTHR10430">
    <property type="entry name" value="PEROXIREDOXIN"/>
    <property type="match status" value="1"/>
</dbReference>
<dbReference type="Pfam" id="PF08534">
    <property type="entry name" value="Redoxin"/>
    <property type="match status" value="1"/>
</dbReference>
<comment type="function">
    <text evidence="6">Thiol-specific peroxidase that catalyzes the reduction of hydrogen peroxide and organic hydroperoxides to water and alcohols, respectively. Plays a role in cell protection against oxidative stress by detoxifying peroxides.</text>
</comment>
<name>A0Y9Y2_9GAMM</name>
<gene>
    <name evidence="8" type="ORF">GP2143_16811</name>
</gene>
<dbReference type="OrthoDB" id="9800621at2"/>
<dbReference type="InterPro" id="IPR013740">
    <property type="entry name" value="Redoxin"/>
</dbReference>
<dbReference type="Gene3D" id="3.40.30.10">
    <property type="entry name" value="Glutaredoxin"/>
    <property type="match status" value="1"/>
</dbReference>
<organism evidence="8 9">
    <name type="scientific">marine gamma proteobacterium HTCC2143</name>
    <dbReference type="NCBI Taxonomy" id="247633"/>
    <lineage>
        <taxon>Bacteria</taxon>
        <taxon>Pseudomonadati</taxon>
        <taxon>Pseudomonadota</taxon>
        <taxon>Gammaproteobacteria</taxon>
        <taxon>Cellvibrionales</taxon>
        <taxon>Spongiibacteraceae</taxon>
        <taxon>BD1-7 clade</taxon>
    </lineage>
</organism>
<dbReference type="eggNOG" id="COG0678">
    <property type="taxonomic scope" value="Bacteria"/>
</dbReference>
<dbReference type="InterPro" id="IPR037944">
    <property type="entry name" value="PRX5-like"/>
</dbReference>
<dbReference type="PANTHER" id="PTHR10430:SF16">
    <property type="entry name" value="PEROXIREDOXIN-5, MITOCHONDRIAL"/>
    <property type="match status" value="1"/>
</dbReference>
<keyword evidence="4 6" id="KW-0676">Redox-active center</keyword>